<evidence type="ECO:0000256" key="2">
    <source>
        <dbReference type="ARBA" id="ARBA00022801"/>
    </source>
</evidence>
<proteinExistence type="inferred from homology"/>
<comment type="similarity">
    <text evidence="1">Belongs to the 4-hydroxybenzoyl-CoA thioesterase family.</text>
</comment>
<sequence length="140" mass="15770">MAIIETFRRVIDPTDCDMLGHMNISRYFGCVSDAGLGLMTAFGLGHDQLTGGRRQAFAMVHSDATYHREVLAGEWVYMRSGIAEVGRRSATFQHWMYRGTDDELLFDVTAKCVLMDLEARKATVIDEDLKAQMQAFLVEV</sequence>
<dbReference type="EMBL" id="OMOI01000001">
    <property type="protein sequence ID" value="SPF77068.1"/>
    <property type="molecule type" value="Genomic_DNA"/>
</dbReference>
<evidence type="ECO:0000313" key="3">
    <source>
        <dbReference type="EMBL" id="SPF77068.1"/>
    </source>
</evidence>
<dbReference type="GO" id="GO:0047617">
    <property type="term" value="F:fatty acyl-CoA hydrolase activity"/>
    <property type="evidence" value="ECO:0007669"/>
    <property type="project" value="TreeGrafter"/>
</dbReference>
<dbReference type="InterPro" id="IPR029069">
    <property type="entry name" value="HotDog_dom_sf"/>
</dbReference>
<dbReference type="SUPFAM" id="SSF54637">
    <property type="entry name" value="Thioesterase/thiol ester dehydrase-isomerase"/>
    <property type="match status" value="1"/>
</dbReference>
<organism evidence="3 4">
    <name type="scientific">Aliiroseovarius pelagivivens</name>
    <dbReference type="NCBI Taxonomy" id="1639690"/>
    <lineage>
        <taxon>Bacteria</taxon>
        <taxon>Pseudomonadati</taxon>
        <taxon>Pseudomonadota</taxon>
        <taxon>Alphaproteobacteria</taxon>
        <taxon>Rhodobacterales</taxon>
        <taxon>Paracoccaceae</taxon>
        <taxon>Aliiroseovarius</taxon>
    </lineage>
</organism>
<dbReference type="CDD" id="cd00586">
    <property type="entry name" value="4HBT"/>
    <property type="match status" value="1"/>
</dbReference>
<dbReference type="OrthoDB" id="9803287at2"/>
<dbReference type="Proteomes" id="UP000244911">
    <property type="component" value="Unassembled WGS sequence"/>
</dbReference>
<dbReference type="AlphaFoldDB" id="A0A2R8AM17"/>
<dbReference type="Pfam" id="PF13279">
    <property type="entry name" value="4HBT_2"/>
    <property type="match status" value="1"/>
</dbReference>
<gene>
    <name evidence="3" type="ORF">ALP8811_02090</name>
</gene>
<evidence type="ECO:0000256" key="1">
    <source>
        <dbReference type="ARBA" id="ARBA00005953"/>
    </source>
</evidence>
<dbReference type="PANTHER" id="PTHR31793:SF27">
    <property type="entry name" value="NOVEL THIOESTERASE SUPERFAMILY DOMAIN AND SAPOSIN A-TYPE DOMAIN CONTAINING PROTEIN (0610012H03RIK)"/>
    <property type="match status" value="1"/>
</dbReference>
<dbReference type="RefSeq" id="WP_108857027.1">
    <property type="nucleotide sequence ID" value="NZ_OMOI01000001.1"/>
</dbReference>
<name>A0A2R8AM17_9RHOB</name>
<protein>
    <recommendedName>
        <fullName evidence="5">Thioesterase domain-containing protein</fullName>
    </recommendedName>
</protein>
<evidence type="ECO:0000313" key="4">
    <source>
        <dbReference type="Proteomes" id="UP000244911"/>
    </source>
</evidence>
<evidence type="ECO:0008006" key="5">
    <source>
        <dbReference type="Google" id="ProtNLM"/>
    </source>
</evidence>
<reference evidence="3 4" key="1">
    <citation type="submission" date="2018-03" db="EMBL/GenBank/DDBJ databases">
        <authorList>
            <person name="Keele B.F."/>
        </authorList>
    </citation>
    <scope>NUCLEOTIDE SEQUENCE [LARGE SCALE GENOMIC DNA]</scope>
    <source>
        <strain evidence="3 4">CECT 8811</strain>
    </source>
</reference>
<keyword evidence="4" id="KW-1185">Reference proteome</keyword>
<dbReference type="Gene3D" id="3.10.129.10">
    <property type="entry name" value="Hotdog Thioesterase"/>
    <property type="match status" value="1"/>
</dbReference>
<accession>A0A2R8AM17</accession>
<dbReference type="PANTHER" id="PTHR31793">
    <property type="entry name" value="4-HYDROXYBENZOYL-COA THIOESTERASE FAMILY MEMBER"/>
    <property type="match status" value="1"/>
</dbReference>
<dbReference type="InterPro" id="IPR050563">
    <property type="entry name" value="4-hydroxybenzoyl-CoA_TE"/>
</dbReference>
<keyword evidence="2" id="KW-0378">Hydrolase</keyword>